<feature type="domain" description="HTH crp-type" evidence="6">
    <location>
        <begin position="140"/>
        <end position="216"/>
    </location>
</feature>
<dbReference type="GO" id="GO:0003677">
    <property type="term" value="F:DNA binding"/>
    <property type="evidence" value="ECO:0007669"/>
    <property type="project" value="UniProtKB-KW"/>
</dbReference>
<evidence type="ECO:0000256" key="4">
    <source>
        <dbReference type="SAM" id="MobiDB-lite"/>
    </source>
</evidence>
<dbReference type="Gene3D" id="1.10.10.10">
    <property type="entry name" value="Winged helix-like DNA-binding domain superfamily/Winged helix DNA-binding domain"/>
    <property type="match status" value="1"/>
</dbReference>
<evidence type="ECO:0000256" key="1">
    <source>
        <dbReference type="ARBA" id="ARBA00023015"/>
    </source>
</evidence>
<dbReference type="InterPro" id="IPR014710">
    <property type="entry name" value="RmlC-like_jellyroll"/>
</dbReference>
<keyword evidence="8" id="KW-1185">Reference proteome</keyword>
<protein>
    <submittedName>
        <fullName evidence="7">CRP-like cAMP-binding protein</fullName>
    </submittedName>
</protein>
<dbReference type="InterPro" id="IPR050397">
    <property type="entry name" value="Env_Response_Regulators"/>
</dbReference>
<dbReference type="OrthoDB" id="7263823at2"/>
<evidence type="ECO:0000256" key="3">
    <source>
        <dbReference type="ARBA" id="ARBA00023163"/>
    </source>
</evidence>
<comment type="caution">
    <text evidence="7">The sequence shown here is derived from an EMBL/GenBank/DDBJ whole genome shotgun (WGS) entry which is preliminary data.</text>
</comment>
<dbReference type="Proteomes" id="UP000247811">
    <property type="component" value="Unassembled WGS sequence"/>
</dbReference>
<dbReference type="InterPro" id="IPR018490">
    <property type="entry name" value="cNMP-bd_dom_sf"/>
</dbReference>
<dbReference type="SUPFAM" id="SSF46785">
    <property type="entry name" value="Winged helix' DNA-binding domain"/>
    <property type="match status" value="1"/>
</dbReference>
<dbReference type="Pfam" id="PF00027">
    <property type="entry name" value="cNMP_binding"/>
    <property type="match status" value="1"/>
</dbReference>
<dbReference type="SMART" id="SM00419">
    <property type="entry name" value="HTH_CRP"/>
    <property type="match status" value="1"/>
</dbReference>
<dbReference type="AlphaFoldDB" id="A0A318H6T6"/>
<dbReference type="InterPro" id="IPR036390">
    <property type="entry name" value="WH_DNA-bd_sf"/>
</dbReference>
<dbReference type="PANTHER" id="PTHR24567">
    <property type="entry name" value="CRP FAMILY TRANSCRIPTIONAL REGULATORY PROTEIN"/>
    <property type="match status" value="1"/>
</dbReference>
<sequence>MHPSTRPPAHPHLAPPDPHGPDSAGWMDGFREQPVVRGQVVSRPGGRRDEILIVRSGRLRVHLCDEQRELTLLFLEPGDVFSTHTPAWVTAAEPGVLAAMPTKQFATRLAQASPAVMSIMRVLGRLLARTIELVENLVFREVHERLARLLALWVREQGRHVEASGHWVTSLPFTLTDLALMIGASRQTVSAAFADLERRGLLRRQGRRTLHVLDLPQLEAQGQLAMSSSRQTRPAPPA</sequence>
<name>A0A318H6T6_9BURK</name>
<keyword evidence="3" id="KW-0804">Transcription</keyword>
<evidence type="ECO:0000313" key="8">
    <source>
        <dbReference type="Proteomes" id="UP000247811"/>
    </source>
</evidence>
<dbReference type="Pfam" id="PF13545">
    <property type="entry name" value="HTH_Crp_2"/>
    <property type="match status" value="1"/>
</dbReference>
<feature type="compositionally biased region" description="Pro residues" evidence="4">
    <location>
        <begin position="1"/>
        <end position="18"/>
    </location>
</feature>
<dbReference type="EMBL" id="QJJS01000001">
    <property type="protein sequence ID" value="PXW99451.1"/>
    <property type="molecule type" value="Genomic_DNA"/>
</dbReference>
<dbReference type="PROSITE" id="PS50042">
    <property type="entry name" value="CNMP_BINDING_3"/>
    <property type="match status" value="1"/>
</dbReference>
<dbReference type="InterPro" id="IPR012318">
    <property type="entry name" value="HTH_CRP"/>
</dbReference>
<dbReference type="PANTHER" id="PTHR24567:SF74">
    <property type="entry name" value="HTH-TYPE TRANSCRIPTIONAL REGULATOR ARCR"/>
    <property type="match status" value="1"/>
</dbReference>
<dbReference type="SUPFAM" id="SSF51206">
    <property type="entry name" value="cAMP-binding domain-like"/>
    <property type="match status" value="1"/>
</dbReference>
<dbReference type="InterPro" id="IPR036388">
    <property type="entry name" value="WH-like_DNA-bd_sf"/>
</dbReference>
<evidence type="ECO:0000313" key="7">
    <source>
        <dbReference type="EMBL" id="PXW99451.1"/>
    </source>
</evidence>
<evidence type="ECO:0000259" key="5">
    <source>
        <dbReference type="PROSITE" id="PS50042"/>
    </source>
</evidence>
<dbReference type="CDD" id="cd00038">
    <property type="entry name" value="CAP_ED"/>
    <property type="match status" value="1"/>
</dbReference>
<dbReference type="Gene3D" id="2.60.120.10">
    <property type="entry name" value="Jelly Rolls"/>
    <property type="match status" value="1"/>
</dbReference>
<dbReference type="InterPro" id="IPR000595">
    <property type="entry name" value="cNMP-bd_dom"/>
</dbReference>
<accession>A0A318H6T6</accession>
<dbReference type="GO" id="GO:0003700">
    <property type="term" value="F:DNA-binding transcription factor activity"/>
    <property type="evidence" value="ECO:0007669"/>
    <property type="project" value="TreeGrafter"/>
</dbReference>
<evidence type="ECO:0000256" key="2">
    <source>
        <dbReference type="ARBA" id="ARBA00023125"/>
    </source>
</evidence>
<feature type="domain" description="Cyclic nucleotide-binding" evidence="5">
    <location>
        <begin position="38"/>
        <end position="82"/>
    </location>
</feature>
<feature type="region of interest" description="Disordered" evidence="4">
    <location>
        <begin position="1"/>
        <end position="29"/>
    </location>
</feature>
<evidence type="ECO:0000259" key="6">
    <source>
        <dbReference type="PROSITE" id="PS51063"/>
    </source>
</evidence>
<keyword evidence="2" id="KW-0238">DNA-binding</keyword>
<reference evidence="7 8" key="1">
    <citation type="submission" date="2018-05" db="EMBL/GenBank/DDBJ databases">
        <title>Genomic Encyclopedia of Type Strains, Phase IV (KMG-IV): sequencing the most valuable type-strain genomes for metagenomic binning, comparative biology and taxonomic classification.</title>
        <authorList>
            <person name="Goeker M."/>
        </authorList>
    </citation>
    <scope>NUCLEOTIDE SEQUENCE [LARGE SCALE GENOMIC DNA]</scope>
    <source>
        <strain evidence="7 8">DSM 566</strain>
    </source>
</reference>
<organism evidence="7 8">
    <name type="scientific">Sphaerotilus hippei</name>
    <dbReference type="NCBI Taxonomy" id="744406"/>
    <lineage>
        <taxon>Bacteria</taxon>
        <taxon>Pseudomonadati</taxon>
        <taxon>Pseudomonadota</taxon>
        <taxon>Betaproteobacteria</taxon>
        <taxon>Burkholderiales</taxon>
        <taxon>Sphaerotilaceae</taxon>
        <taxon>Sphaerotilus</taxon>
    </lineage>
</organism>
<proteinExistence type="predicted"/>
<dbReference type="PROSITE" id="PS51063">
    <property type="entry name" value="HTH_CRP_2"/>
    <property type="match status" value="1"/>
</dbReference>
<dbReference type="GO" id="GO:0005829">
    <property type="term" value="C:cytosol"/>
    <property type="evidence" value="ECO:0007669"/>
    <property type="project" value="TreeGrafter"/>
</dbReference>
<gene>
    <name evidence="7" type="ORF">C7444_101281</name>
</gene>
<keyword evidence="1" id="KW-0805">Transcription regulation</keyword>